<accession>A0AAD1YBQ1</accession>
<dbReference type="AlphaFoldDB" id="A0AAD1YBQ1"/>
<comment type="caution">
    <text evidence="1">The sequence shown here is derived from an EMBL/GenBank/DDBJ whole genome shotgun (WGS) entry which is preliminary data.</text>
</comment>
<name>A0AAD1YBQ1_9CLOT</name>
<dbReference type="RefSeq" id="WP_230141550.1">
    <property type="nucleotide sequence ID" value="NZ_CAKJVF010000172.1"/>
</dbReference>
<sequence length="146" mass="17131">MADTSIFPENFLEDELTTLNDDFEQQQSYAIDFDTMTYKKDSSGNIILLDKFESYLQWCQLAVMTERNNYIAYDEKFGIDALIGSSDRKLIESELERIISDALLVHPLTQNVDNFIFTWKNDVVYCEYRIISTLGSSYKNLERDFR</sequence>
<gene>
    <name evidence="1" type="ORF">CNEO2_100117</name>
</gene>
<evidence type="ECO:0000313" key="1">
    <source>
        <dbReference type="EMBL" id="CAI3539676.1"/>
    </source>
</evidence>
<protein>
    <submittedName>
        <fullName evidence="1">DUF2634 domain-containing protein</fullName>
    </submittedName>
</protein>
<dbReference type="Pfam" id="PF10934">
    <property type="entry name" value="Sheath_initiator"/>
    <property type="match status" value="1"/>
</dbReference>
<dbReference type="EMBL" id="CAMTCP010000011">
    <property type="protein sequence ID" value="CAI3539676.1"/>
    <property type="molecule type" value="Genomic_DNA"/>
</dbReference>
<proteinExistence type="predicted"/>
<evidence type="ECO:0000313" key="2">
    <source>
        <dbReference type="Proteomes" id="UP001189143"/>
    </source>
</evidence>
<dbReference type="Proteomes" id="UP001189143">
    <property type="component" value="Unassembled WGS sequence"/>
</dbReference>
<dbReference type="InterPro" id="IPR020288">
    <property type="entry name" value="Sheath_initiator"/>
</dbReference>
<organism evidence="1 2">
    <name type="scientific">Clostridium neonatale</name>
    <dbReference type="NCBI Taxonomy" id="137838"/>
    <lineage>
        <taxon>Bacteria</taxon>
        <taxon>Bacillati</taxon>
        <taxon>Bacillota</taxon>
        <taxon>Clostridia</taxon>
        <taxon>Eubacteriales</taxon>
        <taxon>Clostridiaceae</taxon>
        <taxon>Clostridium</taxon>
    </lineage>
</organism>
<reference evidence="1" key="1">
    <citation type="submission" date="2022-10" db="EMBL/GenBank/DDBJ databases">
        <authorList>
            <person name="Aires J."/>
            <person name="Mesa V."/>
        </authorList>
    </citation>
    <scope>NUCLEOTIDE SEQUENCE</scope>
    <source>
        <strain evidence="1">Clostridium neonatale JD116</strain>
    </source>
</reference>